<organism evidence="3 4">
    <name type="scientific">Afipia carboxidovorans (strain ATCC 49405 / DSM 1227 / KCTC 32145 / OM5)</name>
    <name type="common">Oligotropha carboxidovorans</name>
    <dbReference type="NCBI Taxonomy" id="504832"/>
    <lineage>
        <taxon>Bacteria</taxon>
        <taxon>Pseudomonadati</taxon>
        <taxon>Pseudomonadota</taxon>
        <taxon>Alphaproteobacteria</taxon>
        <taxon>Hyphomicrobiales</taxon>
        <taxon>Nitrobacteraceae</taxon>
        <taxon>Afipia</taxon>
    </lineage>
</organism>
<feature type="compositionally biased region" description="Basic and acidic residues" evidence="1">
    <location>
        <begin position="67"/>
        <end position="106"/>
    </location>
</feature>
<evidence type="ECO:0000256" key="1">
    <source>
        <dbReference type="SAM" id="MobiDB-lite"/>
    </source>
</evidence>
<dbReference type="PATRIC" id="fig|504832.7.peg.1009"/>
<dbReference type="Proteomes" id="UP000007730">
    <property type="component" value="Chromosome"/>
</dbReference>
<reference evidence="3 4" key="1">
    <citation type="journal article" date="2011" name="J. Bacteriol.">
        <title>Complete genome sequences of the chemolithoautotrophic Oligotropha carboxidovorans strains OM4 and OM5.</title>
        <authorList>
            <person name="Volland S."/>
            <person name="Rachinger M."/>
            <person name="Strittmatter A."/>
            <person name="Daniel R."/>
            <person name="Gottschalk G."/>
            <person name="Meyer O."/>
        </authorList>
    </citation>
    <scope>NUCLEOTIDE SEQUENCE [LARGE SCALE GENOMIC DNA]</scope>
    <source>
        <strain evidence="4">ATCC 49405 / DSM 1227 / KCTC 32145 / OM5</strain>
    </source>
</reference>
<dbReference type="AlphaFoldDB" id="B6JIM6"/>
<dbReference type="EMBL" id="CP002826">
    <property type="protein sequence ID" value="AEI05674.1"/>
    <property type="molecule type" value="Genomic_DNA"/>
</dbReference>
<dbReference type="STRING" id="504832.OCA5_c09520"/>
<keyword evidence="2" id="KW-0472">Membrane</keyword>
<evidence type="ECO:0000313" key="4">
    <source>
        <dbReference type="Proteomes" id="UP000007730"/>
    </source>
</evidence>
<feature type="transmembrane region" description="Helical" evidence="2">
    <location>
        <begin position="271"/>
        <end position="289"/>
    </location>
</feature>
<dbReference type="KEGG" id="ocg:OCA5_c09520"/>
<feature type="region of interest" description="Disordered" evidence="1">
    <location>
        <begin position="196"/>
        <end position="257"/>
    </location>
</feature>
<keyword evidence="4" id="KW-1185">Reference proteome</keyword>
<gene>
    <name evidence="3" type="ordered locus">OCA5_c09520</name>
</gene>
<feature type="compositionally biased region" description="Basic and acidic residues" evidence="1">
    <location>
        <begin position="217"/>
        <end position="229"/>
    </location>
</feature>
<evidence type="ECO:0008006" key="5">
    <source>
        <dbReference type="Google" id="ProtNLM"/>
    </source>
</evidence>
<accession>B6JIM6</accession>
<feature type="region of interest" description="Disordered" evidence="1">
    <location>
        <begin position="67"/>
        <end position="183"/>
    </location>
</feature>
<proteinExistence type="predicted"/>
<dbReference type="HOGENOM" id="CLU_019739_1_0_5"/>
<dbReference type="OrthoDB" id="8442940at2"/>
<name>B6JIM6_AFIC5</name>
<evidence type="ECO:0000313" key="3">
    <source>
        <dbReference type="EMBL" id="AEI05674.1"/>
    </source>
</evidence>
<keyword evidence="2" id="KW-1133">Transmembrane helix</keyword>
<feature type="compositionally biased region" description="Low complexity" evidence="1">
    <location>
        <begin position="107"/>
        <end position="118"/>
    </location>
</feature>
<dbReference type="KEGG" id="oca:OCAR_7154"/>
<keyword evidence="2" id="KW-0812">Transmembrane</keyword>
<dbReference type="RefSeq" id="WP_012564284.1">
    <property type="nucleotide sequence ID" value="NC_011386.1"/>
</dbReference>
<dbReference type="eggNOG" id="COG0508">
    <property type="taxonomic scope" value="Bacteria"/>
</dbReference>
<dbReference type="eggNOG" id="COG4249">
    <property type="taxonomic scope" value="Bacteria"/>
</dbReference>
<protein>
    <recommendedName>
        <fullName evidence="5">Transmembrane protein</fullName>
    </recommendedName>
</protein>
<sequence>MADYYPLIARAVAGLDPNATGESRRALYERARTALIAQLRGVQPPLTEAEITRERLALEEAVRKVEAEAAHRMRGDNHRPEGPRGPRPEGPGREGPRRGDILRDSARAAAGARAAQPGPHGGPHGARPTVSRGDTPPPPYEDRDRPPSRPPGPPREGRDILPGGHLPPGPGRPPHPGVGTRGFRDVVADTDELGRAASQATRSARKTFAKVASPTPEFERTEPDMEERGAYPAYAEDESFDELSPQEPAGAKGRRDALAGDKVRGGFPLKGIMIAGLALILIGGGILGFQKYGASLKAMFGSAQQSAKQTGTNNTGVQPKITDRVGQPDAGQQVAPVAQRAILYEEDPSDPQGKQTVGTVVWRLDQVAPSPKQKPDTAIKADVELPDRKVKVALTIMRNTDPTMPATSHTMEIVFVVGPDFGTTIANVPGVYAKSPDQPRGTPLAATSVKVQDGYFLIGLSNVDVDRARNIQVLKERSSLDIPIVYGNGKRAILSIEKGSPGDRAFNEAFSAWGQ</sequence>
<evidence type="ECO:0000256" key="2">
    <source>
        <dbReference type="SAM" id="Phobius"/>
    </source>
</evidence>
<feature type="compositionally biased region" description="Pro residues" evidence="1">
    <location>
        <begin position="165"/>
        <end position="176"/>
    </location>
</feature>